<dbReference type="InterPro" id="IPR043131">
    <property type="entry name" value="BCAT-like_N"/>
</dbReference>
<dbReference type="EMBL" id="JAYMRS010000004">
    <property type="protein sequence ID" value="MFB8768778.1"/>
    <property type="molecule type" value="Genomic_DNA"/>
</dbReference>
<evidence type="ECO:0000313" key="1">
    <source>
        <dbReference type="EMBL" id="MFB8768778.1"/>
    </source>
</evidence>
<dbReference type="GO" id="GO:0008483">
    <property type="term" value="F:transaminase activity"/>
    <property type="evidence" value="ECO:0007669"/>
    <property type="project" value="UniProtKB-KW"/>
</dbReference>
<accession>A0ABV5DW02</accession>
<dbReference type="Proteomes" id="UP001585053">
    <property type="component" value="Unassembled WGS sequence"/>
</dbReference>
<keyword evidence="1" id="KW-0808">Transferase</keyword>
<organism evidence="1 2">
    <name type="scientific">Nocardiopsis alba</name>
    <dbReference type="NCBI Taxonomy" id="53437"/>
    <lineage>
        <taxon>Bacteria</taxon>
        <taxon>Bacillati</taxon>
        <taxon>Actinomycetota</taxon>
        <taxon>Actinomycetes</taxon>
        <taxon>Streptosporangiales</taxon>
        <taxon>Nocardiopsidaceae</taxon>
        <taxon>Nocardiopsis</taxon>
    </lineage>
</organism>
<keyword evidence="1" id="KW-0032">Aminotransferase</keyword>
<dbReference type="NCBIfam" id="NF006734">
    <property type="entry name" value="PRK09266.1"/>
    <property type="match status" value="1"/>
</dbReference>
<keyword evidence="2" id="KW-1185">Reference proteome</keyword>
<dbReference type="InterPro" id="IPR036038">
    <property type="entry name" value="Aminotransferase-like"/>
</dbReference>
<dbReference type="Gene3D" id="3.20.10.10">
    <property type="entry name" value="D-amino Acid Aminotransferase, subunit A, domain 2"/>
    <property type="match status" value="1"/>
</dbReference>
<reference evidence="1 2" key="1">
    <citation type="submission" date="2024-01" db="EMBL/GenBank/DDBJ databases">
        <title>Genome mining of biosynthetic gene clusters to explore secondary metabolites of Streptomyces sp.</title>
        <authorList>
            <person name="Baig A."/>
            <person name="Ajitkumar Shintre N."/>
            <person name="Kumar H."/>
            <person name="Anbarasu A."/>
            <person name="Ramaiah S."/>
        </authorList>
    </citation>
    <scope>NUCLEOTIDE SEQUENCE [LARGE SCALE GENOMIC DNA]</scope>
    <source>
        <strain evidence="1 2">A01</strain>
    </source>
</reference>
<dbReference type="SUPFAM" id="SSF56752">
    <property type="entry name" value="D-aminoacid aminotransferase-like PLP-dependent enzymes"/>
    <property type="match status" value="1"/>
</dbReference>
<dbReference type="Pfam" id="PF01063">
    <property type="entry name" value="Aminotran_4"/>
    <property type="match status" value="1"/>
</dbReference>
<gene>
    <name evidence="1" type="ORF">VSQ78_13795</name>
</gene>
<name>A0ABV5DW02_9ACTN</name>
<dbReference type="InterPro" id="IPR043132">
    <property type="entry name" value="BCAT-like_C"/>
</dbReference>
<dbReference type="InterPro" id="IPR001544">
    <property type="entry name" value="Aminotrans_IV"/>
</dbReference>
<protein>
    <submittedName>
        <fullName evidence="1">Aminotransferase class IV family protein</fullName>
    </submittedName>
</protein>
<evidence type="ECO:0000313" key="2">
    <source>
        <dbReference type="Proteomes" id="UP001585053"/>
    </source>
</evidence>
<dbReference type="RefSeq" id="WP_357714007.1">
    <property type="nucleotide sequence ID" value="NZ_JAYMRS010000004.1"/>
</dbReference>
<sequence length="267" mass="29647">MTNSITLINGRDASGQDLSSLAFAGYAHFTSMQVRGGAVRGLDLHLDRLRTASDRLFGRHLPDDVLLGYLNSAVADGRPDATVTTYVTSRSGEFQSADPKAELDVLVKVTDPATPPEGPLGLDVALHEREVPEIKHVGEIAKTHYLRLANDRGFEDAAFEDRRGRLSEATIWNLAFWDGESVIWPEADILTGITMRILDRRLQAMGVPREYREVRKEDLTADYSAVVMNSWSPAIPVSRVGDRNLSEDPTFAKLLHEAYESEPFVRL</sequence>
<proteinExistence type="predicted"/>
<dbReference type="Gene3D" id="3.30.470.10">
    <property type="match status" value="1"/>
</dbReference>
<comment type="caution">
    <text evidence="1">The sequence shown here is derived from an EMBL/GenBank/DDBJ whole genome shotgun (WGS) entry which is preliminary data.</text>
</comment>